<evidence type="ECO:0000256" key="1">
    <source>
        <dbReference type="SAM" id="Phobius"/>
    </source>
</evidence>
<keyword evidence="1" id="KW-0472">Membrane</keyword>
<feature type="transmembrane region" description="Helical" evidence="1">
    <location>
        <begin position="200"/>
        <end position="219"/>
    </location>
</feature>
<keyword evidence="1" id="KW-1133">Transmembrane helix</keyword>
<accession>A0ABS1CFY5</accession>
<gene>
    <name evidence="2" type="ORF">CKO31_05945</name>
</gene>
<keyword evidence="1" id="KW-0812">Transmembrane</keyword>
<name>A0ABS1CFY5_9GAMM</name>
<dbReference type="Proteomes" id="UP000748752">
    <property type="component" value="Unassembled WGS sequence"/>
</dbReference>
<feature type="transmembrane region" description="Helical" evidence="1">
    <location>
        <begin position="253"/>
        <end position="273"/>
    </location>
</feature>
<dbReference type="InterPro" id="IPR001646">
    <property type="entry name" value="5peptide_repeat"/>
</dbReference>
<keyword evidence="3" id="KW-1185">Reference proteome</keyword>
<sequence>MRQVPDECEALRPSGRVLCTDRAISQDLQRANFRNYQFLRLVAQKKRFENCDFSYSEFDAAYLRRCVFEDCKFIGCRFSSSNLSGSQFLGCDFEYATFSNTLIDPEVLEFGLPGRENLQLRFARALRINYAQIGDTQAANKAIQCELSANRVHLFKAWASRESYYRKHYRGFKRFRHFLEWLSFIILDFSWGNGESWLKLFRTIAIVVAAIGLGQVYYLGDWKVLSDYREALLAAPGIFLGVDNAPQGYSSMVLAGIAATRYILFAFLVSILVKRLGRR</sequence>
<protein>
    <recommendedName>
        <fullName evidence="4">Pentapeptide repeat-containing protein</fullName>
    </recommendedName>
</protein>
<comment type="caution">
    <text evidence="2">The sequence shown here is derived from an EMBL/GenBank/DDBJ whole genome shotgun (WGS) entry which is preliminary data.</text>
</comment>
<reference evidence="2 3" key="1">
    <citation type="journal article" date="2020" name="Microorganisms">
        <title>Osmotic Adaptation and Compatible Solute Biosynthesis of Phototrophic Bacteria as Revealed from Genome Analyses.</title>
        <authorList>
            <person name="Imhoff J.F."/>
            <person name="Rahn T."/>
            <person name="Kunzel S."/>
            <person name="Keller A."/>
            <person name="Neulinger S.C."/>
        </authorList>
    </citation>
    <scope>NUCLEOTIDE SEQUENCE [LARGE SCALE GENOMIC DNA]</scope>
    <source>
        <strain evidence="2 3">DSM 6210</strain>
    </source>
</reference>
<evidence type="ECO:0000313" key="3">
    <source>
        <dbReference type="Proteomes" id="UP000748752"/>
    </source>
</evidence>
<dbReference type="SUPFAM" id="SSF141571">
    <property type="entry name" value="Pentapeptide repeat-like"/>
    <property type="match status" value="1"/>
</dbReference>
<proteinExistence type="predicted"/>
<dbReference type="EMBL" id="NRRV01000010">
    <property type="protein sequence ID" value="MBK1630296.1"/>
    <property type="molecule type" value="Genomic_DNA"/>
</dbReference>
<evidence type="ECO:0000313" key="2">
    <source>
        <dbReference type="EMBL" id="MBK1630296.1"/>
    </source>
</evidence>
<organism evidence="2 3">
    <name type="scientific">Thiohalocapsa halophila</name>
    <dbReference type="NCBI Taxonomy" id="69359"/>
    <lineage>
        <taxon>Bacteria</taxon>
        <taxon>Pseudomonadati</taxon>
        <taxon>Pseudomonadota</taxon>
        <taxon>Gammaproteobacteria</taxon>
        <taxon>Chromatiales</taxon>
        <taxon>Chromatiaceae</taxon>
        <taxon>Thiohalocapsa</taxon>
    </lineage>
</organism>
<dbReference type="Gene3D" id="2.160.20.80">
    <property type="entry name" value="E3 ubiquitin-protein ligase SopA"/>
    <property type="match status" value="1"/>
</dbReference>
<evidence type="ECO:0008006" key="4">
    <source>
        <dbReference type="Google" id="ProtNLM"/>
    </source>
</evidence>
<dbReference type="Pfam" id="PF13599">
    <property type="entry name" value="Pentapeptide_4"/>
    <property type="match status" value="1"/>
</dbReference>